<reference evidence="2 3" key="1">
    <citation type="journal article" date="2019" name="Commun. Biol.">
        <title>The bagworm genome reveals a unique fibroin gene that provides high tensile strength.</title>
        <authorList>
            <person name="Kono N."/>
            <person name="Nakamura H."/>
            <person name="Ohtoshi R."/>
            <person name="Tomita M."/>
            <person name="Numata K."/>
            <person name="Arakawa K."/>
        </authorList>
    </citation>
    <scope>NUCLEOTIDE SEQUENCE [LARGE SCALE GENOMIC DNA]</scope>
</reference>
<protein>
    <submittedName>
        <fullName evidence="2">Uncharacterized protein</fullName>
    </submittedName>
</protein>
<dbReference type="OrthoDB" id="10042427at2759"/>
<name>A0A4C1ZAU6_EUMVA</name>
<dbReference type="InterPro" id="IPR036397">
    <property type="entry name" value="RNaseH_sf"/>
</dbReference>
<proteinExistence type="predicted"/>
<organism evidence="2 3">
    <name type="scientific">Eumeta variegata</name>
    <name type="common">Bagworm moth</name>
    <name type="synonym">Eumeta japonica</name>
    <dbReference type="NCBI Taxonomy" id="151549"/>
    <lineage>
        <taxon>Eukaryota</taxon>
        <taxon>Metazoa</taxon>
        <taxon>Ecdysozoa</taxon>
        <taxon>Arthropoda</taxon>
        <taxon>Hexapoda</taxon>
        <taxon>Insecta</taxon>
        <taxon>Pterygota</taxon>
        <taxon>Neoptera</taxon>
        <taxon>Endopterygota</taxon>
        <taxon>Lepidoptera</taxon>
        <taxon>Glossata</taxon>
        <taxon>Ditrysia</taxon>
        <taxon>Tineoidea</taxon>
        <taxon>Psychidae</taxon>
        <taxon>Oiketicinae</taxon>
        <taxon>Eumeta</taxon>
    </lineage>
</organism>
<sequence length="173" mass="19158">MTRFLEGQKIELMGHPPDILDMAPRDFYLLSSVKNKLCGKHFSSGEEGTVRLAAPPASPQKITMSDVGRRRAACVGAADAVGCWQQNNASLPALRVCVESRFFRLLQQVLGIWFVFLSRLAELTDNERTGTSEFQRHTPAPRAPPADARTAPDRADGRRGVFRKFLVLESDAC</sequence>
<evidence type="ECO:0000256" key="1">
    <source>
        <dbReference type="SAM" id="MobiDB-lite"/>
    </source>
</evidence>
<comment type="caution">
    <text evidence="2">The sequence shown here is derived from an EMBL/GenBank/DDBJ whole genome shotgun (WGS) entry which is preliminary data.</text>
</comment>
<dbReference type="GO" id="GO:0003676">
    <property type="term" value="F:nucleic acid binding"/>
    <property type="evidence" value="ECO:0007669"/>
    <property type="project" value="InterPro"/>
</dbReference>
<accession>A0A4C1ZAU6</accession>
<feature type="region of interest" description="Disordered" evidence="1">
    <location>
        <begin position="128"/>
        <end position="154"/>
    </location>
</feature>
<evidence type="ECO:0000313" key="2">
    <source>
        <dbReference type="EMBL" id="GBP84840.1"/>
    </source>
</evidence>
<keyword evidence="3" id="KW-1185">Reference proteome</keyword>
<dbReference type="Proteomes" id="UP000299102">
    <property type="component" value="Unassembled WGS sequence"/>
</dbReference>
<dbReference type="Gene3D" id="3.30.420.10">
    <property type="entry name" value="Ribonuclease H-like superfamily/Ribonuclease H"/>
    <property type="match status" value="1"/>
</dbReference>
<gene>
    <name evidence="2" type="ORF">EVAR_69416_1</name>
</gene>
<dbReference type="AlphaFoldDB" id="A0A4C1ZAU6"/>
<dbReference type="EMBL" id="BGZK01001701">
    <property type="protein sequence ID" value="GBP84840.1"/>
    <property type="molecule type" value="Genomic_DNA"/>
</dbReference>
<evidence type="ECO:0000313" key="3">
    <source>
        <dbReference type="Proteomes" id="UP000299102"/>
    </source>
</evidence>